<reference evidence="1" key="1">
    <citation type="submission" date="2013-07" db="EMBL/GenBank/DDBJ databases">
        <title>Sub-species coevolution in mutualistic symbiosis.</title>
        <authorList>
            <person name="Murfin K."/>
            <person name="Klassen J."/>
            <person name="Lee M."/>
            <person name="Forst S."/>
            <person name="Stock P."/>
            <person name="Goodrich-Blair H."/>
        </authorList>
    </citation>
    <scope>NUCLEOTIDE SEQUENCE [LARGE SCALE GENOMIC DNA]</scope>
    <source>
        <strain evidence="1">Intermedium</strain>
    </source>
</reference>
<gene>
    <name evidence="1" type="ORF">XBI1_1860001</name>
</gene>
<comment type="caution">
    <text evidence="1">The sequence shown here is derived from an EMBL/GenBank/DDBJ whole genome shotgun (WGS) entry which is preliminary data.</text>
</comment>
<name>A0A077QI30_XENBV</name>
<accession>A0A077QI30</accession>
<dbReference type="Proteomes" id="UP000028480">
    <property type="component" value="Unassembled WGS sequence"/>
</dbReference>
<evidence type="ECO:0000313" key="1">
    <source>
        <dbReference type="EMBL" id="CDH31986.1"/>
    </source>
</evidence>
<evidence type="ECO:0000313" key="2">
    <source>
        <dbReference type="Proteomes" id="UP000028480"/>
    </source>
</evidence>
<organism evidence="1 2">
    <name type="scientific">Xenorhabdus bovienii str. Intermedium</name>
    <dbReference type="NCBI Taxonomy" id="1379677"/>
    <lineage>
        <taxon>Bacteria</taxon>
        <taxon>Pseudomonadati</taxon>
        <taxon>Pseudomonadota</taxon>
        <taxon>Gammaproteobacteria</taxon>
        <taxon>Enterobacterales</taxon>
        <taxon>Morganellaceae</taxon>
        <taxon>Xenorhabdus</taxon>
    </lineage>
</organism>
<dbReference type="HOGENOM" id="CLU_2811450_0_0_6"/>
<dbReference type="AlphaFoldDB" id="A0A077QI30"/>
<dbReference type="EMBL" id="CBTB010000097">
    <property type="protein sequence ID" value="CDH31986.1"/>
    <property type="molecule type" value="Genomic_DNA"/>
</dbReference>
<sequence length="67" mass="7831">MIPYRKNSRQAGQRIDKCLYRYRHLVENAVARIKHFRAITIRYDKLKTELCQHGGTGVYHCLVANVG</sequence>
<proteinExistence type="predicted"/>
<evidence type="ECO:0008006" key="3">
    <source>
        <dbReference type="Google" id="ProtNLM"/>
    </source>
</evidence>
<protein>
    <recommendedName>
        <fullName evidence="3">Transposase</fullName>
    </recommendedName>
</protein>